<dbReference type="Proteomes" id="UP001519349">
    <property type="component" value="Unassembled WGS sequence"/>
</dbReference>
<sequence length="123" mass="14127">MRPLLEEICPPSPSCRVTPYAPQPDSYVLFVEEEEDYLEFDRNLAALLQAYPTPQALLIGRFPKECQMTEDLLLYILDKHPVLKTIPVMYDLDFVAHTQPLFTITIGAQVTVDTDRMLIQLDE</sequence>
<name>A0ABS5AUW2_9STRE</name>
<organism evidence="2 3">
    <name type="scientific">Streptococcus panodentis</name>
    <dbReference type="NCBI Taxonomy" id="1581472"/>
    <lineage>
        <taxon>Bacteria</taxon>
        <taxon>Bacillati</taxon>
        <taxon>Bacillota</taxon>
        <taxon>Bacilli</taxon>
        <taxon>Lactobacillales</taxon>
        <taxon>Streptococcaceae</taxon>
        <taxon>Streptococcus</taxon>
    </lineage>
</organism>
<evidence type="ECO:0000313" key="3">
    <source>
        <dbReference type="Proteomes" id="UP001519349"/>
    </source>
</evidence>
<feature type="domain" description="LD-carboxypeptidase C-terminal" evidence="1">
    <location>
        <begin position="17"/>
        <end position="112"/>
    </location>
</feature>
<reference evidence="2 3" key="1">
    <citation type="submission" date="2018-05" db="EMBL/GenBank/DDBJ databases">
        <title>Draft genome sequence of Streptococcus panodentis CCUG 70867T.</title>
        <authorList>
            <person name="Salva-Serra F."/>
            <person name="Mendez V."/>
            <person name="Jaen-Luchoro D."/>
            <person name="Gonzales-Siles L."/>
            <person name="Karlsson R."/>
            <person name="Engstrom-Jakobsson H."/>
            <person name="Busquets A."/>
            <person name="Gomila M."/>
            <person name="Pineiro-Iglesias B."/>
            <person name="Bennasar-Figueras A."/>
            <person name="Seeger M."/>
            <person name="Moore E."/>
        </authorList>
    </citation>
    <scope>NUCLEOTIDE SEQUENCE [LARGE SCALE GENOMIC DNA]</scope>
    <source>
        <strain evidence="2 3">CCUG 70867</strain>
    </source>
</reference>
<dbReference type="InterPro" id="IPR027461">
    <property type="entry name" value="Carboxypeptidase_A_C_sf"/>
</dbReference>
<gene>
    <name evidence="2" type="ORF">DHL47_02825</name>
</gene>
<evidence type="ECO:0000259" key="1">
    <source>
        <dbReference type="Pfam" id="PF17676"/>
    </source>
</evidence>
<proteinExistence type="predicted"/>
<dbReference type="InterPro" id="IPR040921">
    <property type="entry name" value="Peptidase_S66C"/>
</dbReference>
<protein>
    <recommendedName>
        <fullName evidence="1">LD-carboxypeptidase C-terminal domain-containing protein</fullName>
    </recommendedName>
</protein>
<evidence type="ECO:0000313" key="2">
    <source>
        <dbReference type="EMBL" id="MBP2620280.1"/>
    </source>
</evidence>
<comment type="caution">
    <text evidence="2">The sequence shown here is derived from an EMBL/GenBank/DDBJ whole genome shotgun (WGS) entry which is preliminary data.</text>
</comment>
<dbReference type="Pfam" id="PF17676">
    <property type="entry name" value="Peptidase_S66C"/>
    <property type="match status" value="1"/>
</dbReference>
<dbReference type="Gene3D" id="3.50.30.60">
    <property type="entry name" value="LD-carboxypeptidase A C-terminal domain-like"/>
    <property type="match status" value="1"/>
</dbReference>
<dbReference type="EMBL" id="QFAY01000004">
    <property type="protein sequence ID" value="MBP2620280.1"/>
    <property type="molecule type" value="Genomic_DNA"/>
</dbReference>
<keyword evidence="3" id="KW-1185">Reference proteome</keyword>
<dbReference type="SUPFAM" id="SSF141986">
    <property type="entry name" value="LD-carboxypeptidase A C-terminal domain-like"/>
    <property type="match status" value="1"/>
</dbReference>
<accession>A0ABS5AUW2</accession>